<evidence type="ECO:0000313" key="1">
    <source>
        <dbReference type="EMBL" id="ARF70038.1"/>
    </source>
</evidence>
<dbReference type="Proteomes" id="UP000192727">
    <property type="component" value="Chromosome"/>
</dbReference>
<evidence type="ECO:0000313" key="2">
    <source>
        <dbReference type="Proteomes" id="UP000192727"/>
    </source>
</evidence>
<protein>
    <submittedName>
        <fullName evidence="1">Uncharacterized protein</fullName>
    </submittedName>
</protein>
<dbReference type="EMBL" id="CP020557">
    <property type="protein sequence ID" value="ARF70038.1"/>
    <property type="molecule type" value="Genomic_DNA"/>
</dbReference>
<accession>A0A1U9YT75</accession>
<name>A0A1U9YT75_9BACL</name>
<sequence length="60" mass="6865">MKDNKIEVMKEKQGGSATLENVVLFAVSKKSLSELLEEEMDYYHTDNEMMRAKLNQALQG</sequence>
<proteinExistence type="predicted"/>
<dbReference type="RefSeq" id="WP_024094182.1">
    <property type="nucleotide sequence ID" value="NZ_CP019794.1"/>
</dbReference>
<dbReference type="AlphaFoldDB" id="A0A1U9YT75"/>
<dbReference type="GeneID" id="64219250"/>
<reference evidence="1 2" key="1">
    <citation type="submission" date="2017-03" db="EMBL/GenBank/DDBJ databases">
        <title>Paenibacillus larvae genome sequencing.</title>
        <authorList>
            <person name="Dingman D.W."/>
        </authorList>
    </citation>
    <scope>NUCLEOTIDE SEQUENCE [LARGE SCALE GENOMIC DNA]</scope>
    <source>
        <strain evidence="1 2">SAG 10367</strain>
    </source>
</reference>
<gene>
    <name evidence="1" type="ORF">B7C51_22580</name>
</gene>
<organism evidence="1 2">
    <name type="scientific">Paenibacillus larvae subsp. pulvifaciens</name>
    <dbReference type="NCBI Taxonomy" id="1477"/>
    <lineage>
        <taxon>Bacteria</taxon>
        <taxon>Bacillati</taxon>
        <taxon>Bacillota</taxon>
        <taxon>Bacilli</taxon>
        <taxon>Bacillales</taxon>
        <taxon>Paenibacillaceae</taxon>
        <taxon>Paenibacillus</taxon>
    </lineage>
</organism>